<organism evidence="1 2">
    <name type="scientific">Scleroderma citrinum Foug A</name>
    <dbReference type="NCBI Taxonomy" id="1036808"/>
    <lineage>
        <taxon>Eukaryota</taxon>
        <taxon>Fungi</taxon>
        <taxon>Dikarya</taxon>
        <taxon>Basidiomycota</taxon>
        <taxon>Agaricomycotina</taxon>
        <taxon>Agaricomycetes</taxon>
        <taxon>Agaricomycetidae</taxon>
        <taxon>Boletales</taxon>
        <taxon>Sclerodermatineae</taxon>
        <taxon>Sclerodermataceae</taxon>
        <taxon>Scleroderma</taxon>
    </lineage>
</organism>
<evidence type="ECO:0000313" key="1">
    <source>
        <dbReference type="EMBL" id="KIM50073.1"/>
    </source>
</evidence>
<proteinExistence type="predicted"/>
<dbReference type="InParanoid" id="A0A0C2YJZ0"/>
<dbReference type="HOGENOM" id="CLU_109929_0_0_1"/>
<name>A0A0C2YJZ0_9AGAM</name>
<dbReference type="STRING" id="1036808.A0A0C2YJZ0"/>
<protein>
    <submittedName>
        <fullName evidence="1">Uncharacterized protein</fullName>
    </submittedName>
</protein>
<dbReference type="Proteomes" id="UP000053989">
    <property type="component" value="Unassembled WGS sequence"/>
</dbReference>
<reference evidence="2" key="2">
    <citation type="submission" date="2015-01" db="EMBL/GenBank/DDBJ databases">
        <title>Evolutionary Origins and Diversification of the Mycorrhizal Mutualists.</title>
        <authorList>
            <consortium name="DOE Joint Genome Institute"/>
            <consortium name="Mycorrhizal Genomics Consortium"/>
            <person name="Kohler A."/>
            <person name="Kuo A."/>
            <person name="Nagy L.G."/>
            <person name="Floudas D."/>
            <person name="Copeland A."/>
            <person name="Barry K.W."/>
            <person name="Cichocki N."/>
            <person name="Veneault-Fourrey C."/>
            <person name="LaButti K."/>
            <person name="Lindquist E.A."/>
            <person name="Lipzen A."/>
            <person name="Lundell T."/>
            <person name="Morin E."/>
            <person name="Murat C."/>
            <person name="Riley R."/>
            <person name="Ohm R."/>
            <person name="Sun H."/>
            <person name="Tunlid A."/>
            <person name="Henrissat B."/>
            <person name="Grigoriev I.V."/>
            <person name="Hibbett D.S."/>
            <person name="Martin F."/>
        </authorList>
    </citation>
    <scope>NUCLEOTIDE SEQUENCE [LARGE SCALE GENOMIC DNA]</scope>
    <source>
        <strain evidence="2">Foug A</strain>
    </source>
</reference>
<reference evidence="1 2" key="1">
    <citation type="submission" date="2014-04" db="EMBL/GenBank/DDBJ databases">
        <authorList>
            <consortium name="DOE Joint Genome Institute"/>
            <person name="Kuo A."/>
            <person name="Kohler A."/>
            <person name="Nagy L.G."/>
            <person name="Floudas D."/>
            <person name="Copeland A."/>
            <person name="Barry K.W."/>
            <person name="Cichocki N."/>
            <person name="Veneault-Fourrey C."/>
            <person name="LaButti K."/>
            <person name="Lindquist E.A."/>
            <person name="Lipzen A."/>
            <person name="Lundell T."/>
            <person name="Morin E."/>
            <person name="Murat C."/>
            <person name="Sun H."/>
            <person name="Tunlid A."/>
            <person name="Henrissat B."/>
            <person name="Grigoriev I.V."/>
            <person name="Hibbett D.S."/>
            <person name="Martin F."/>
            <person name="Nordberg H.P."/>
            <person name="Cantor M.N."/>
            <person name="Hua S.X."/>
        </authorList>
    </citation>
    <scope>NUCLEOTIDE SEQUENCE [LARGE SCALE GENOMIC DNA]</scope>
    <source>
        <strain evidence="1 2">Foug A</strain>
    </source>
</reference>
<gene>
    <name evidence="1" type="ORF">SCLCIDRAFT_34696</name>
</gene>
<dbReference type="EMBL" id="KN822752">
    <property type="protein sequence ID" value="KIM50073.1"/>
    <property type="molecule type" value="Genomic_DNA"/>
</dbReference>
<sequence>METYGRHVNQARTWLRSHFKEDGTLSITSHPEEGSEIYHDLAFKDAFEQQPNHCSNEALSIYLRWRGFEENCSQSTIDGIRAGFKAMWEEVDNSGTFHGDWHYNEACCRWEGNPVLSVDVSDTVASIRHKINVEGSRRTHLAAMKKEYMDRMLTWSESECPLNFAFRYLCFAMAGLGSPPERTLDKSTKLSLLQHLEHLTFCVVGFTLWTRSVSFLTHQ</sequence>
<dbReference type="OrthoDB" id="164951at2759"/>
<keyword evidence="2" id="KW-1185">Reference proteome</keyword>
<accession>A0A0C2YJZ0</accession>
<evidence type="ECO:0000313" key="2">
    <source>
        <dbReference type="Proteomes" id="UP000053989"/>
    </source>
</evidence>
<dbReference type="AlphaFoldDB" id="A0A0C2YJZ0"/>